<proteinExistence type="predicted"/>
<evidence type="ECO:0000313" key="1">
    <source>
        <dbReference type="EMBL" id="VDN56557.1"/>
    </source>
</evidence>
<dbReference type="WBParaSite" id="DME_0000217001-mRNA-1">
    <property type="protein sequence ID" value="DME_0000217001-mRNA-1"/>
    <property type="gene ID" value="DME_0000217001"/>
</dbReference>
<name>A0A0N4U5N5_DRAME</name>
<gene>
    <name evidence="1" type="ORF">DME_LOCUS6530</name>
</gene>
<accession>A0A0N4U5N5</accession>
<dbReference type="Proteomes" id="UP000274756">
    <property type="component" value="Unassembled WGS sequence"/>
</dbReference>
<organism evidence="2 4">
    <name type="scientific">Dracunculus medinensis</name>
    <name type="common">Guinea worm</name>
    <dbReference type="NCBI Taxonomy" id="318479"/>
    <lineage>
        <taxon>Eukaryota</taxon>
        <taxon>Metazoa</taxon>
        <taxon>Ecdysozoa</taxon>
        <taxon>Nematoda</taxon>
        <taxon>Chromadorea</taxon>
        <taxon>Rhabditida</taxon>
        <taxon>Spirurina</taxon>
        <taxon>Dracunculoidea</taxon>
        <taxon>Dracunculidae</taxon>
        <taxon>Dracunculus</taxon>
    </lineage>
</organism>
<reference evidence="4" key="1">
    <citation type="submission" date="2017-02" db="UniProtKB">
        <authorList>
            <consortium name="WormBaseParasite"/>
        </authorList>
    </citation>
    <scope>IDENTIFICATION</scope>
</reference>
<reference evidence="1 3" key="2">
    <citation type="submission" date="2018-11" db="EMBL/GenBank/DDBJ databases">
        <authorList>
            <consortium name="Pathogen Informatics"/>
        </authorList>
    </citation>
    <scope>NUCLEOTIDE SEQUENCE [LARGE SCALE GENOMIC DNA]</scope>
</reference>
<protein>
    <submittedName>
        <fullName evidence="4">Pentatricopeptide repeat-containing protein</fullName>
    </submittedName>
</protein>
<evidence type="ECO:0000313" key="2">
    <source>
        <dbReference type="Proteomes" id="UP000038040"/>
    </source>
</evidence>
<keyword evidence="3" id="KW-1185">Reference proteome</keyword>
<evidence type="ECO:0000313" key="4">
    <source>
        <dbReference type="WBParaSite" id="DME_0000217001-mRNA-1"/>
    </source>
</evidence>
<evidence type="ECO:0000313" key="3">
    <source>
        <dbReference type="Proteomes" id="UP000274756"/>
    </source>
</evidence>
<dbReference type="EMBL" id="UYYG01001156">
    <property type="protein sequence ID" value="VDN56557.1"/>
    <property type="molecule type" value="Genomic_DNA"/>
</dbReference>
<sequence>MVKCCDASTDVSRHGFDLLMRISSSLKVDGEVPLACICYFKMVKESHFQYSISSVEPTEKQVPCRMSGAGCLIAISDEGDYITGGRDYHCALRRGRPKCWNENHQRKCCCFTHLCNIKIL</sequence>
<dbReference type="Proteomes" id="UP000038040">
    <property type="component" value="Unplaced"/>
</dbReference>
<dbReference type="AlphaFoldDB" id="A0A0N4U5N5"/>
<dbReference type="OrthoDB" id="10480960at2759"/>